<dbReference type="Gene3D" id="3.40.50.2000">
    <property type="entry name" value="Glycogen Phosphorylase B"/>
    <property type="match status" value="2"/>
</dbReference>
<evidence type="ECO:0000313" key="4">
    <source>
        <dbReference type="Proteomes" id="UP000321513"/>
    </source>
</evidence>
<protein>
    <submittedName>
        <fullName evidence="3">Glycosyl transferase</fullName>
    </submittedName>
</protein>
<proteinExistence type="predicted"/>
<organism evidence="3 4">
    <name type="scientific">Segetibacter aerophilus</name>
    <dbReference type="NCBI Taxonomy" id="670293"/>
    <lineage>
        <taxon>Bacteria</taxon>
        <taxon>Pseudomonadati</taxon>
        <taxon>Bacteroidota</taxon>
        <taxon>Chitinophagia</taxon>
        <taxon>Chitinophagales</taxon>
        <taxon>Chitinophagaceae</taxon>
        <taxon>Segetibacter</taxon>
    </lineage>
</organism>
<reference evidence="3 4" key="1">
    <citation type="submission" date="2019-07" db="EMBL/GenBank/DDBJ databases">
        <title>Whole genome shotgun sequence of Segetibacter aerophilus NBRC 106135.</title>
        <authorList>
            <person name="Hosoyama A."/>
            <person name="Uohara A."/>
            <person name="Ohji S."/>
            <person name="Ichikawa N."/>
        </authorList>
    </citation>
    <scope>NUCLEOTIDE SEQUENCE [LARGE SCALE GENOMIC DNA]</scope>
    <source>
        <strain evidence="3 4">NBRC 106135</strain>
    </source>
</reference>
<dbReference type="PANTHER" id="PTHR45947:SF3">
    <property type="entry name" value="SULFOQUINOVOSYL TRANSFERASE SQD2"/>
    <property type="match status" value="1"/>
</dbReference>
<dbReference type="OrthoDB" id="9792322at2"/>
<dbReference type="InterPro" id="IPR001296">
    <property type="entry name" value="Glyco_trans_1"/>
</dbReference>
<accession>A0A512BI52</accession>
<dbReference type="RefSeq" id="WP_147205737.1">
    <property type="nucleotide sequence ID" value="NZ_BJYT01000025.1"/>
</dbReference>
<name>A0A512BI52_9BACT</name>
<dbReference type="Pfam" id="PF13439">
    <property type="entry name" value="Glyco_transf_4"/>
    <property type="match status" value="1"/>
</dbReference>
<feature type="domain" description="Glycosyltransferase subfamily 4-like N-terminal" evidence="2">
    <location>
        <begin position="34"/>
        <end position="184"/>
    </location>
</feature>
<evidence type="ECO:0000313" key="3">
    <source>
        <dbReference type="EMBL" id="GEO11630.1"/>
    </source>
</evidence>
<dbReference type="SUPFAM" id="SSF53756">
    <property type="entry name" value="UDP-Glycosyltransferase/glycogen phosphorylase"/>
    <property type="match status" value="1"/>
</dbReference>
<dbReference type="EMBL" id="BJYT01000025">
    <property type="protein sequence ID" value="GEO11630.1"/>
    <property type="molecule type" value="Genomic_DNA"/>
</dbReference>
<comment type="caution">
    <text evidence="3">The sequence shown here is derived from an EMBL/GenBank/DDBJ whole genome shotgun (WGS) entry which is preliminary data.</text>
</comment>
<evidence type="ECO:0000259" key="2">
    <source>
        <dbReference type="Pfam" id="PF13439"/>
    </source>
</evidence>
<dbReference type="InterPro" id="IPR050194">
    <property type="entry name" value="Glycosyltransferase_grp1"/>
</dbReference>
<keyword evidence="3" id="KW-0808">Transferase</keyword>
<evidence type="ECO:0000259" key="1">
    <source>
        <dbReference type="Pfam" id="PF00534"/>
    </source>
</evidence>
<dbReference type="AlphaFoldDB" id="A0A512BI52"/>
<feature type="domain" description="Glycosyl transferase family 1" evidence="1">
    <location>
        <begin position="197"/>
        <end position="373"/>
    </location>
</feature>
<dbReference type="GO" id="GO:0016757">
    <property type="term" value="F:glycosyltransferase activity"/>
    <property type="evidence" value="ECO:0007669"/>
    <property type="project" value="InterPro"/>
</dbReference>
<dbReference type="PANTHER" id="PTHR45947">
    <property type="entry name" value="SULFOQUINOVOSYL TRANSFERASE SQD2"/>
    <property type="match status" value="1"/>
</dbReference>
<dbReference type="InterPro" id="IPR028098">
    <property type="entry name" value="Glyco_trans_4-like_N"/>
</dbReference>
<keyword evidence="4" id="KW-1185">Reference proteome</keyword>
<gene>
    <name evidence="3" type="ORF">SAE01_41260</name>
</gene>
<dbReference type="Pfam" id="PF00534">
    <property type="entry name" value="Glycos_transf_1"/>
    <property type="match status" value="1"/>
</dbReference>
<sequence>MENKRRLLIILNRFVIGGQAVDTIPLVWNLRNDFEILILFGEKEKDELEPVFLLDKYPGLQLKKISYLRRSINPLIDIWAFFSVLYAIVKFRANIVHTHGAKSGFIGRISAWLAGVPVIIHTFHGHFFHSYFSPTISTLIAQVERLIGKVTTCAIALSDAQKEELASKYKILPLAKIKIIPLGFAFDQVNEPSILRNTFRNKYALHPDDVAVGIVGRIVAVKNHFFFNKIVQNLLTTPTANPAAFFIIGDGDLKTQVEKDLQQKGLPFSTRSITKEKRVVFTSWLTEMYEVMNGLDIVVLTSLNEGTPLSIIEAQYFKRPVVCTNVGGVKDTMIDSKTGFLSESNDETTFSKKLRLLIENKELRFQMGDEGYKFVSARFSKQKEVEMTRALYQGLLKEKGKG</sequence>
<dbReference type="Proteomes" id="UP000321513">
    <property type="component" value="Unassembled WGS sequence"/>
</dbReference>